<dbReference type="InterPro" id="IPR050940">
    <property type="entry name" value="Actin_reg-Ser/Thr_kinase"/>
</dbReference>
<evidence type="ECO:0000256" key="5">
    <source>
        <dbReference type="ARBA" id="ARBA00022741"/>
    </source>
</evidence>
<dbReference type="RefSeq" id="XP_004341379.1">
    <property type="nucleotide sequence ID" value="XM_004341331.1"/>
</dbReference>
<organism evidence="10 11">
    <name type="scientific">Acanthamoeba castellanii (strain ATCC 30010 / Neff)</name>
    <dbReference type="NCBI Taxonomy" id="1257118"/>
    <lineage>
        <taxon>Eukaryota</taxon>
        <taxon>Amoebozoa</taxon>
        <taxon>Discosea</taxon>
        <taxon>Longamoebia</taxon>
        <taxon>Centramoebida</taxon>
        <taxon>Acanthamoebidae</taxon>
        <taxon>Acanthamoeba</taxon>
    </lineage>
</organism>
<dbReference type="EC" id="2.7.11.1" evidence="2"/>
<dbReference type="InterPro" id="IPR011009">
    <property type="entry name" value="Kinase-like_dom_sf"/>
</dbReference>
<dbReference type="KEGG" id="acan:ACA1_264680"/>
<dbReference type="STRING" id="1257118.L8H1B3"/>
<feature type="compositionally biased region" description="Basic and acidic residues" evidence="8">
    <location>
        <begin position="419"/>
        <end position="452"/>
    </location>
</feature>
<dbReference type="SUPFAM" id="SSF56112">
    <property type="entry name" value="Protein kinase-like (PK-like)"/>
    <property type="match status" value="1"/>
</dbReference>
<protein>
    <recommendedName>
        <fullName evidence="2">non-specific serine/threonine protein kinase</fullName>
        <ecNumber evidence="2">2.7.11.1</ecNumber>
    </recommendedName>
</protein>
<evidence type="ECO:0000256" key="8">
    <source>
        <dbReference type="SAM" id="MobiDB-lite"/>
    </source>
</evidence>
<keyword evidence="5" id="KW-0547">Nucleotide-binding</keyword>
<dbReference type="EMBL" id="KB007933">
    <property type="protein sequence ID" value="ELR19294.1"/>
    <property type="molecule type" value="Genomic_DNA"/>
</dbReference>
<dbReference type="GeneID" id="14920071"/>
<dbReference type="OrthoDB" id="1840988at2759"/>
<keyword evidence="7" id="KW-0067">ATP-binding</keyword>
<dbReference type="Pfam" id="PF07714">
    <property type="entry name" value="PK_Tyr_Ser-Thr"/>
    <property type="match status" value="1"/>
</dbReference>
<keyword evidence="6 10" id="KW-0418">Kinase</keyword>
<feature type="domain" description="Protein kinase" evidence="9">
    <location>
        <begin position="1"/>
        <end position="282"/>
    </location>
</feature>
<evidence type="ECO:0000256" key="1">
    <source>
        <dbReference type="ARBA" id="ARBA00005843"/>
    </source>
</evidence>
<feature type="compositionally biased region" description="Basic and acidic residues" evidence="8">
    <location>
        <begin position="287"/>
        <end position="410"/>
    </location>
</feature>
<gene>
    <name evidence="10" type="ORF">ACA1_264680</name>
</gene>
<dbReference type="PROSITE" id="PS50011">
    <property type="entry name" value="PROTEIN_KINASE_DOM"/>
    <property type="match status" value="1"/>
</dbReference>
<keyword evidence="10" id="KW-0829">Tyrosine-protein kinase</keyword>
<accession>L8H1B3</accession>
<name>L8H1B3_ACACF</name>
<keyword evidence="11" id="KW-1185">Reference proteome</keyword>
<dbReference type="InterPro" id="IPR001245">
    <property type="entry name" value="Ser-Thr/Tyr_kinase_cat_dom"/>
</dbReference>
<reference evidence="10 11" key="1">
    <citation type="journal article" date="2013" name="Genome Biol.">
        <title>Genome of Acanthamoeba castellanii highlights extensive lateral gene transfer and early evolution of tyrosine kinase signaling.</title>
        <authorList>
            <person name="Clarke M."/>
            <person name="Lohan A.J."/>
            <person name="Liu B."/>
            <person name="Lagkouvardos I."/>
            <person name="Roy S."/>
            <person name="Zafar N."/>
            <person name="Bertelli C."/>
            <person name="Schilde C."/>
            <person name="Kianianmomeni A."/>
            <person name="Burglin T.R."/>
            <person name="Frech C."/>
            <person name="Turcotte B."/>
            <person name="Kopec K.O."/>
            <person name="Synnott J.M."/>
            <person name="Choo C."/>
            <person name="Paponov I."/>
            <person name="Finkler A."/>
            <person name="Soon Heng Tan C."/>
            <person name="Hutchins A.P."/>
            <person name="Weinmeier T."/>
            <person name="Rattei T."/>
            <person name="Chu J.S."/>
            <person name="Gimenez G."/>
            <person name="Irimia M."/>
            <person name="Rigden D.J."/>
            <person name="Fitzpatrick D.A."/>
            <person name="Lorenzo-Morales J."/>
            <person name="Bateman A."/>
            <person name="Chiu C.H."/>
            <person name="Tang P."/>
            <person name="Hegemann P."/>
            <person name="Fromm H."/>
            <person name="Raoult D."/>
            <person name="Greub G."/>
            <person name="Miranda-Saavedra D."/>
            <person name="Chen N."/>
            <person name="Nash P."/>
            <person name="Ginger M.L."/>
            <person name="Horn M."/>
            <person name="Schaap P."/>
            <person name="Caler L."/>
            <person name="Loftus B."/>
        </authorList>
    </citation>
    <scope>NUCLEOTIDE SEQUENCE [LARGE SCALE GENOMIC DNA]</scope>
    <source>
        <strain evidence="10 11">Neff</strain>
    </source>
</reference>
<evidence type="ECO:0000313" key="10">
    <source>
        <dbReference type="EMBL" id="ELR19294.1"/>
    </source>
</evidence>
<dbReference type="AlphaFoldDB" id="L8H1B3"/>
<dbReference type="PANTHER" id="PTHR46485:SF5">
    <property type="entry name" value="CENTER DIVIDER, ISOFORM A"/>
    <property type="match status" value="1"/>
</dbReference>
<dbReference type="PANTHER" id="PTHR46485">
    <property type="entry name" value="LIM DOMAIN KINASE 1"/>
    <property type="match status" value="1"/>
</dbReference>
<dbReference type="InterPro" id="IPR000719">
    <property type="entry name" value="Prot_kinase_dom"/>
</dbReference>
<dbReference type="VEuPathDB" id="AmoebaDB:ACA1_264680"/>
<keyword evidence="4" id="KW-0808">Transferase</keyword>
<evidence type="ECO:0000256" key="7">
    <source>
        <dbReference type="ARBA" id="ARBA00022840"/>
    </source>
</evidence>
<dbReference type="GO" id="GO:0004674">
    <property type="term" value="F:protein serine/threonine kinase activity"/>
    <property type="evidence" value="ECO:0007669"/>
    <property type="project" value="UniProtKB-KW"/>
</dbReference>
<evidence type="ECO:0000256" key="6">
    <source>
        <dbReference type="ARBA" id="ARBA00022777"/>
    </source>
</evidence>
<dbReference type="Gene3D" id="1.10.510.10">
    <property type="entry name" value="Transferase(Phosphotransferase) domain 1"/>
    <property type="match status" value="1"/>
</dbReference>
<evidence type="ECO:0000313" key="11">
    <source>
        <dbReference type="Proteomes" id="UP000011083"/>
    </source>
</evidence>
<keyword evidence="3" id="KW-0723">Serine/threonine-protein kinase</keyword>
<evidence type="ECO:0000256" key="2">
    <source>
        <dbReference type="ARBA" id="ARBA00012513"/>
    </source>
</evidence>
<comment type="similarity">
    <text evidence="1">Belongs to the protein kinase superfamily. TKL Ser/Thr protein kinase family.</text>
</comment>
<proteinExistence type="inferred from homology"/>
<dbReference type="Proteomes" id="UP000011083">
    <property type="component" value="Unassembled WGS sequence"/>
</dbReference>
<dbReference type="GO" id="GO:0004713">
    <property type="term" value="F:protein tyrosine kinase activity"/>
    <property type="evidence" value="ECO:0007669"/>
    <property type="project" value="UniProtKB-KW"/>
</dbReference>
<sequence length="459" mass="51217">MEIQFSSLSVGEGIKEGTSWFGGQLAVAIKKLDSTLVAADTPIVQRFLQKKLYEVKSLSHPNLVHVLDMVRNGDEAFLICEYVKDATPLHALLRDEEAAFPWPLRVKIAQQVSEAVAYLHKRGVHHQNLKPSNILLVGKDYASVKVGDLVFWGSVAAQAFSSATFGKGPLTRTLSTANLKVGTTYTTWVAPEPLNRKSYTDDADVYSFGLVLYSLLTRGSPPARTEKEEFQFRDHEELKKKLPADAPAELWELAAKCIDANPKVRPPFERINDALKAIYADLTAPAAEKKEAEGKGKEKEKEKKDEAAPEEKPKKEEKKAVAEEPKQESKKAKKATEEAKPEEAKKTEEKAKGKKEAKPEEEKKKAEEKPNGKEQKKAKKATEEAKPEEKKKTEEKAKGKKEAKPEEKRRSPTARSRSRKPEKEKAKANKAEEKTKKGKADDEKKPGKEETKKGKKAKA</sequence>
<evidence type="ECO:0000256" key="4">
    <source>
        <dbReference type="ARBA" id="ARBA00022679"/>
    </source>
</evidence>
<dbReference type="GO" id="GO:0005524">
    <property type="term" value="F:ATP binding"/>
    <property type="evidence" value="ECO:0007669"/>
    <property type="project" value="UniProtKB-KW"/>
</dbReference>
<evidence type="ECO:0000259" key="9">
    <source>
        <dbReference type="PROSITE" id="PS50011"/>
    </source>
</evidence>
<evidence type="ECO:0000256" key="3">
    <source>
        <dbReference type="ARBA" id="ARBA00022527"/>
    </source>
</evidence>
<feature type="region of interest" description="Disordered" evidence="8">
    <location>
        <begin position="286"/>
        <end position="459"/>
    </location>
</feature>